<feature type="region of interest" description="Disordered" evidence="1">
    <location>
        <begin position="151"/>
        <end position="229"/>
    </location>
</feature>
<accession>A0A8X6L449</accession>
<proteinExistence type="predicted"/>
<dbReference type="EMBL" id="BMAO01004805">
    <property type="protein sequence ID" value="GFQ97040.1"/>
    <property type="molecule type" value="Genomic_DNA"/>
</dbReference>
<reference evidence="2" key="1">
    <citation type="submission" date="2020-07" db="EMBL/GenBank/DDBJ databases">
        <title>Multicomponent nature underlies the extraordinary mechanical properties of spider dragline silk.</title>
        <authorList>
            <person name="Kono N."/>
            <person name="Nakamura H."/>
            <person name="Mori M."/>
            <person name="Yoshida Y."/>
            <person name="Ohtoshi R."/>
            <person name="Malay A.D."/>
            <person name="Moran D.A.P."/>
            <person name="Tomita M."/>
            <person name="Numata K."/>
            <person name="Arakawa K."/>
        </authorList>
    </citation>
    <scope>NUCLEOTIDE SEQUENCE</scope>
</reference>
<organism evidence="2 3">
    <name type="scientific">Trichonephila clavata</name>
    <name type="common">Joro spider</name>
    <name type="synonym">Nephila clavata</name>
    <dbReference type="NCBI Taxonomy" id="2740835"/>
    <lineage>
        <taxon>Eukaryota</taxon>
        <taxon>Metazoa</taxon>
        <taxon>Ecdysozoa</taxon>
        <taxon>Arthropoda</taxon>
        <taxon>Chelicerata</taxon>
        <taxon>Arachnida</taxon>
        <taxon>Araneae</taxon>
        <taxon>Araneomorphae</taxon>
        <taxon>Entelegynae</taxon>
        <taxon>Araneoidea</taxon>
        <taxon>Nephilidae</taxon>
        <taxon>Trichonephila</taxon>
    </lineage>
</organism>
<comment type="caution">
    <text evidence="2">The sequence shown here is derived from an EMBL/GenBank/DDBJ whole genome shotgun (WGS) entry which is preliminary data.</text>
</comment>
<evidence type="ECO:0000256" key="1">
    <source>
        <dbReference type="SAM" id="MobiDB-lite"/>
    </source>
</evidence>
<protein>
    <submittedName>
        <fullName evidence="2">Uncharacterized protein</fullName>
    </submittedName>
</protein>
<dbReference type="OrthoDB" id="6436836at2759"/>
<evidence type="ECO:0000313" key="2">
    <source>
        <dbReference type="EMBL" id="GFQ97040.1"/>
    </source>
</evidence>
<name>A0A8X6L449_TRICU</name>
<evidence type="ECO:0000313" key="3">
    <source>
        <dbReference type="Proteomes" id="UP000887116"/>
    </source>
</evidence>
<feature type="compositionally biased region" description="Polar residues" evidence="1">
    <location>
        <begin position="194"/>
        <end position="205"/>
    </location>
</feature>
<dbReference type="AlphaFoldDB" id="A0A8X6L449"/>
<sequence length="400" mass="44538">MRKNSGDHCNFCPDCANGNQNEEPVASPNPYEEDECCCCCCCSCSSAESETQELPVPPEETPASGRAVTEKKDILSNLSVVRTNREQASIQTLLQFVEAVVNCDNFLRQYYLKEDFCLECVQDSVSESNLRRTSNLNLNDSCSCRACEGNHSEASREPEPTELNCSDCSTPKRPTSNRIPNRRNRRRRRTRNSQFANSAPSNQYRMSKENSKPPSKVEPEDYDSDCSECQRDRRFDPQPSKVVERERCNCEGCIREAEANNRVNLNHDENGRTNIGNNECCGDCSCCSSSASNLEPCNIPNCKDCTTPQSNGSNSNENSCGSDCEECAHNQREDSACECCRNIDSKTDTAAEEKNENANNDMTASDSCDCEDCQCAIECSDELCEECGTNKPSKKDSKKK</sequence>
<feature type="compositionally biased region" description="Basic residues" evidence="1">
    <location>
        <begin position="180"/>
        <end position="191"/>
    </location>
</feature>
<feature type="compositionally biased region" description="Basic and acidic residues" evidence="1">
    <location>
        <begin position="206"/>
        <end position="219"/>
    </location>
</feature>
<dbReference type="Proteomes" id="UP000887116">
    <property type="component" value="Unassembled WGS sequence"/>
</dbReference>
<keyword evidence="3" id="KW-1185">Reference proteome</keyword>
<gene>
    <name evidence="2" type="primary">AVEN_127928_1</name>
    <name evidence="2" type="ORF">TNCT_651031</name>
</gene>